<dbReference type="EMBL" id="JAKZEU010000002">
    <property type="protein sequence ID" value="MCQ0970046.1"/>
    <property type="molecule type" value="Genomic_DNA"/>
</dbReference>
<feature type="chain" id="PRO_5046512615" evidence="1">
    <location>
        <begin position="24"/>
        <end position="275"/>
    </location>
</feature>
<sequence length="275" mass="29368">MRISDAIRGAAAVLVAAAMPAFADGSPTPSGEPAPRRVVSMNLCLDQIAMRLAAPGQLLSVSALTADPDMSPLADRTAPYRLNHGRAEEIYLMRPDLVIAGSWISPATLSMMRNLGIRVEVLPPADSLEAIGEQIDRIGDMLGREDQAQWLRRDFESRLAALRQPPERGEAAIYYANGYTSGGKTLAGAILRAAGYDNIATEYGIDDTRVLPLEKLVMADPDRVVSGSHMPGRSQGEAIMAHPALIAVAPDARAETDRDWVCGTPDVLDAIAGLE</sequence>
<dbReference type="RefSeq" id="WP_255329043.1">
    <property type="nucleotide sequence ID" value="NZ_JAKZEU010000002.1"/>
</dbReference>
<dbReference type="Gene3D" id="3.40.50.1980">
    <property type="entry name" value="Nitrogenase molybdenum iron protein domain"/>
    <property type="match status" value="2"/>
</dbReference>
<dbReference type="PROSITE" id="PS50983">
    <property type="entry name" value="FE_B12_PBP"/>
    <property type="match status" value="1"/>
</dbReference>
<dbReference type="InterPro" id="IPR050902">
    <property type="entry name" value="ABC_Transporter_SBP"/>
</dbReference>
<dbReference type="SUPFAM" id="SSF53807">
    <property type="entry name" value="Helical backbone' metal receptor"/>
    <property type="match status" value="1"/>
</dbReference>
<keyword evidence="4" id="KW-1185">Reference proteome</keyword>
<organism evidence="3 4">
    <name type="scientific">Paracoccus albicereus</name>
    <dbReference type="NCBI Taxonomy" id="2922394"/>
    <lineage>
        <taxon>Bacteria</taxon>
        <taxon>Pseudomonadati</taxon>
        <taxon>Pseudomonadota</taxon>
        <taxon>Alphaproteobacteria</taxon>
        <taxon>Rhodobacterales</taxon>
        <taxon>Paracoccaceae</taxon>
        <taxon>Paracoccus</taxon>
    </lineage>
</organism>
<dbReference type="InterPro" id="IPR002491">
    <property type="entry name" value="ABC_transptr_periplasmic_BD"/>
</dbReference>
<comment type="caution">
    <text evidence="3">The sequence shown here is derived from an EMBL/GenBank/DDBJ whole genome shotgun (WGS) entry which is preliminary data.</text>
</comment>
<reference evidence="3 4" key="1">
    <citation type="submission" date="2022-03" db="EMBL/GenBank/DDBJ databases">
        <authorList>
            <person name="He Y."/>
        </authorList>
    </citation>
    <scope>NUCLEOTIDE SEQUENCE [LARGE SCALE GENOMIC DNA]</scope>
    <source>
        <strain evidence="3 4">TK19116</strain>
    </source>
</reference>
<dbReference type="Proteomes" id="UP001203945">
    <property type="component" value="Unassembled WGS sequence"/>
</dbReference>
<proteinExistence type="predicted"/>
<gene>
    <name evidence="3" type="ORF">MLD63_06350</name>
</gene>
<feature type="domain" description="Fe/B12 periplasmic-binding" evidence="2">
    <location>
        <begin position="37"/>
        <end position="275"/>
    </location>
</feature>
<evidence type="ECO:0000259" key="2">
    <source>
        <dbReference type="PROSITE" id="PS50983"/>
    </source>
</evidence>
<dbReference type="Pfam" id="PF01497">
    <property type="entry name" value="Peripla_BP_2"/>
    <property type="match status" value="1"/>
</dbReference>
<keyword evidence="1" id="KW-0732">Signal</keyword>
<evidence type="ECO:0000313" key="3">
    <source>
        <dbReference type="EMBL" id="MCQ0970046.1"/>
    </source>
</evidence>
<evidence type="ECO:0000313" key="4">
    <source>
        <dbReference type="Proteomes" id="UP001203945"/>
    </source>
</evidence>
<accession>A0ABT1MPD2</accession>
<dbReference type="PANTHER" id="PTHR30535:SF34">
    <property type="entry name" value="MOLYBDATE-BINDING PROTEIN MOLA"/>
    <property type="match status" value="1"/>
</dbReference>
<feature type="signal peptide" evidence="1">
    <location>
        <begin position="1"/>
        <end position="23"/>
    </location>
</feature>
<name>A0ABT1MPD2_9RHOB</name>
<protein>
    <submittedName>
        <fullName evidence="3">ABC transporter substrate-binding protein</fullName>
    </submittedName>
</protein>
<dbReference type="PANTHER" id="PTHR30535">
    <property type="entry name" value="VITAMIN B12-BINDING PROTEIN"/>
    <property type="match status" value="1"/>
</dbReference>
<evidence type="ECO:0000256" key="1">
    <source>
        <dbReference type="SAM" id="SignalP"/>
    </source>
</evidence>